<protein>
    <submittedName>
        <fullName evidence="2">Transposase, putative</fullName>
    </submittedName>
</protein>
<proteinExistence type="predicted"/>
<dbReference type="EMBL" id="CP000828">
    <property type="protein sequence ID" value="ABW26636.1"/>
    <property type="molecule type" value="Genomic_DNA"/>
</dbReference>
<dbReference type="EMBL" id="CP000828">
    <property type="protein sequence ID" value="ABW26572.1"/>
    <property type="molecule type" value="Genomic_DNA"/>
</dbReference>
<dbReference type="STRING" id="329726.AM1_1547"/>
<feature type="compositionally biased region" description="Polar residues" evidence="1">
    <location>
        <begin position="158"/>
        <end position="173"/>
    </location>
</feature>
<feature type="region of interest" description="Disordered" evidence="1">
    <location>
        <begin position="149"/>
        <end position="173"/>
    </location>
</feature>
<dbReference type="KEGG" id="amr:AM1_1547"/>
<evidence type="ECO:0000313" key="2">
    <source>
        <dbReference type="EMBL" id="ABW26572.1"/>
    </source>
</evidence>
<keyword evidence="4" id="KW-1185">Reference proteome</keyword>
<sequence length="173" mass="19585">MGKRYIVTLSEPEQQYLKNFTFTGKRGARQINHARILLKADTNQTHGGCCDREIHEAIGVSIRTIERVRMRFVEEGLEAAINQRSGAGRKRKIQGEQEAHLIALRCSEPPVGHARWTLRLLADQMVELGYIDHLSHESVRQTLKKTSCSLGERPVGSSPHSRMQNLSGEWRSS</sequence>
<accession>B0C937</accession>
<dbReference type="SUPFAM" id="SSF46689">
    <property type="entry name" value="Homeodomain-like"/>
    <property type="match status" value="1"/>
</dbReference>
<organism evidence="2 4">
    <name type="scientific">Acaryochloris marina (strain MBIC 11017)</name>
    <dbReference type="NCBI Taxonomy" id="329726"/>
    <lineage>
        <taxon>Bacteria</taxon>
        <taxon>Bacillati</taxon>
        <taxon>Cyanobacteriota</taxon>
        <taxon>Cyanophyceae</taxon>
        <taxon>Acaryochloridales</taxon>
        <taxon>Acaryochloridaceae</taxon>
        <taxon>Acaryochloris</taxon>
    </lineage>
</organism>
<reference evidence="2 4" key="1">
    <citation type="journal article" date="2008" name="Proc. Natl. Acad. Sci. U.S.A.">
        <title>Niche adaptation and genome expansion in the chlorophyll d-producing cyanobacterium Acaryochloris marina.</title>
        <authorList>
            <person name="Swingley W.D."/>
            <person name="Chen M."/>
            <person name="Cheung P.C."/>
            <person name="Conrad A.L."/>
            <person name="Dejesa L.C."/>
            <person name="Hao J."/>
            <person name="Honchak B.M."/>
            <person name="Karbach L.E."/>
            <person name="Kurdoglu A."/>
            <person name="Lahiri S."/>
            <person name="Mastrian S.D."/>
            <person name="Miyashita H."/>
            <person name="Page L."/>
            <person name="Ramakrishna P."/>
            <person name="Satoh S."/>
            <person name="Sattley W.M."/>
            <person name="Shimada Y."/>
            <person name="Taylor H.L."/>
            <person name="Tomo T."/>
            <person name="Tsuchiya T."/>
            <person name="Wang Z.T."/>
            <person name="Raymond J."/>
            <person name="Mimuro M."/>
            <person name="Blankenship R.E."/>
            <person name="Touchman J.W."/>
        </authorList>
    </citation>
    <scope>NUCLEOTIDE SEQUENCE [LARGE SCALE GENOMIC DNA]</scope>
    <source>
        <strain evidence="4">MBIC 11017</strain>
        <strain evidence="2">MBIC11017</strain>
    </source>
</reference>
<dbReference type="Proteomes" id="UP000000268">
    <property type="component" value="Chromosome"/>
</dbReference>
<evidence type="ECO:0000256" key="1">
    <source>
        <dbReference type="SAM" id="MobiDB-lite"/>
    </source>
</evidence>
<dbReference type="Pfam" id="PF13565">
    <property type="entry name" value="HTH_32"/>
    <property type="match status" value="1"/>
</dbReference>
<dbReference type="eggNOG" id="COG3415">
    <property type="taxonomic scope" value="Bacteria"/>
</dbReference>
<dbReference type="HOGENOM" id="CLU_041125_5_1_3"/>
<evidence type="ECO:0000313" key="3">
    <source>
        <dbReference type="EMBL" id="ABW26636.1"/>
    </source>
</evidence>
<name>B0C937_ACAM1</name>
<dbReference type="KEGG" id="amr:AM1_1612"/>
<dbReference type="AlphaFoldDB" id="B0C937"/>
<evidence type="ECO:0000313" key="4">
    <source>
        <dbReference type="Proteomes" id="UP000000268"/>
    </source>
</evidence>
<dbReference type="InterPro" id="IPR009057">
    <property type="entry name" value="Homeodomain-like_sf"/>
</dbReference>
<gene>
    <name evidence="2" type="ordered locus">AM1_1547</name>
    <name evidence="3" type="ordered locus">AM1_1612</name>
</gene>